<organism evidence="2 3">
    <name type="scientific">Carpinus fangiana</name>
    <dbReference type="NCBI Taxonomy" id="176857"/>
    <lineage>
        <taxon>Eukaryota</taxon>
        <taxon>Viridiplantae</taxon>
        <taxon>Streptophyta</taxon>
        <taxon>Embryophyta</taxon>
        <taxon>Tracheophyta</taxon>
        <taxon>Spermatophyta</taxon>
        <taxon>Magnoliopsida</taxon>
        <taxon>eudicotyledons</taxon>
        <taxon>Gunneridae</taxon>
        <taxon>Pentapetalae</taxon>
        <taxon>rosids</taxon>
        <taxon>fabids</taxon>
        <taxon>Fagales</taxon>
        <taxon>Betulaceae</taxon>
        <taxon>Carpinus</taxon>
    </lineage>
</organism>
<dbReference type="Proteomes" id="UP000327013">
    <property type="component" value="Chromosome 1"/>
</dbReference>
<evidence type="ECO:0008006" key="4">
    <source>
        <dbReference type="Google" id="ProtNLM"/>
    </source>
</evidence>
<evidence type="ECO:0000313" key="2">
    <source>
        <dbReference type="EMBL" id="KAE7996840.1"/>
    </source>
</evidence>
<keyword evidence="3" id="KW-1185">Reference proteome</keyword>
<dbReference type="OrthoDB" id="993340at2759"/>
<dbReference type="EMBL" id="CM017321">
    <property type="protein sequence ID" value="KAE7996840.1"/>
    <property type="molecule type" value="Genomic_DNA"/>
</dbReference>
<name>A0A5N6QFA2_9ROSI</name>
<protein>
    <recommendedName>
        <fullName evidence="4">RNase H type-1 domain-containing protein</fullName>
    </recommendedName>
</protein>
<evidence type="ECO:0000256" key="1">
    <source>
        <dbReference type="SAM" id="MobiDB-lite"/>
    </source>
</evidence>
<reference evidence="2 3" key="1">
    <citation type="submission" date="2019-06" db="EMBL/GenBank/DDBJ databases">
        <title>A chromosomal-level reference genome of Carpinus fangiana (Coryloideae, Betulaceae).</title>
        <authorList>
            <person name="Yang X."/>
            <person name="Wang Z."/>
            <person name="Zhang L."/>
            <person name="Hao G."/>
            <person name="Liu J."/>
            <person name="Yang Y."/>
        </authorList>
    </citation>
    <scope>NUCLEOTIDE SEQUENCE [LARGE SCALE GENOMIC DNA]</scope>
    <source>
        <strain evidence="2">Cfa_2016G</strain>
        <tissue evidence="2">Leaf</tissue>
    </source>
</reference>
<accession>A0A5N6QFA2</accession>
<feature type="region of interest" description="Disordered" evidence="1">
    <location>
        <begin position="54"/>
        <end position="83"/>
    </location>
</feature>
<dbReference type="AlphaFoldDB" id="A0A5N6QFA2"/>
<gene>
    <name evidence="2" type="ORF">FH972_001529</name>
</gene>
<proteinExistence type="predicted"/>
<sequence length="117" mass="13662">MERFMEWRVAHVHRQANDVAHSLAKFALSLQDEQLWMADFPSSVSTFTNTIIRHRNLPKHHQTPPSRCPPPTRPSPVTTKTPRHTFLAFNRRLRLSKYPKCATNRRRLAVNQKPGKN</sequence>
<evidence type="ECO:0000313" key="3">
    <source>
        <dbReference type="Proteomes" id="UP000327013"/>
    </source>
</evidence>